<name>A0AAV1FLN7_XYRNO</name>
<reference evidence="7" key="1">
    <citation type="submission" date="2023-08" db="EMBL/GenBank/DDBJ databases">
        <authorList>
            <person name="Alioto T."/>
            <person name="Alioto T."/>
            <person name="Gomez Garrido J."/>
        </authorList>
    </citation>
    <scope>NUCLEOTIDE SEQUENCE</scope>
</reference>
<dbReference type="SMART" id="SM00131">
    <property type="entry name" value="KU"/>
    <property type="match status" value="1"/>
</dbReference>
<dbReference type="Proteomes" id="UP001178508">
    <property type="component" value="Chromosome 8"/>
</dbReference>
<dbReference type="GO" id="GO:0004867">
    <property type="term" value="F:serine-type endopeptidase inhibitor activity"/>
    <property type="evidence" value="ECO:0007669"/>
    <property type="project" value="InterPro"/>
</dbReference>
<dbReference type="InterPro" id="IPR036465">
    <property type="entry name" value="vWFA_dom_sf"/>
</dbReference>
<comment type="subcellular location">
    <subcellularLocation>
        <location evidence="1">Secreted</location>
        <location evidence="1">Extracellular space</location>
        <location evidence="1">Extracellular matrix</location>
    </subcellularLocation>
</comment>
<dbReference type="FunFam" id="3.40.50.410:FF:000021">
    <property type="entry name" value="Collagen, type VI, alpha 3"/>
    <property type="match status" value="1"/>
</dbReference>
<dbReference type="Pfam" id="PF00014">
    <property type="entry name" value="Kunitz_BPTI"/>
    <property type="match status" value="1"/>
</dbReference>
<accession>A0AAV1FLN7</accession>
<evidence type="ECO:0000256" key="3">
    <source>
        <dbReference type="ARBA" id="ARBA00023119"/>
    </source>
</evidence>
<evidence type="ECO:0000256" key="4">
    <source>
        <dbReference type="ARBA" id="ARBA00023157"/>
    </source>
</evidence>
<keyword evidence="2" id="KW-0964">Secreted</keyword>
<dbReference type="InterPro" id="IPR020901">
    <property type="entry name" value="Prtase_inh_Kunz-CS"/>
</dbReference>
<evidence type="ECO:0000313" key="8">
    <source>
        <dbReference type="Proteomes" id="UP001178508"/>
    </source>
</evidence>
<dbReference type="PROSITE" id="PS50234">
    <property type="entry name" value="VWFA"/>
    <property type="match status" value="2"/>
</dbReference>
<feature type="domain" description="BPTI/Kunitz inhibitor" evidence="6">
    <location>
        <begin position="468"/>
        <end position="518"/>
    </location>
</feature>
<dbReference type="InterPro" id="IPR002035">
    <property type="entry name" value="VWF_A"/>
</dbReference>
<organism evidence="7 8">
    <name type="scientific">Xyrichtys novacula</name>
    <name type="common">Pearly razorfish</name>
    <name type="synonym">Hemipteronotus novacula</name>
    <dbReference type="NCBI Taxonomy" id="13765"/>
    <lineage>
        <taxon>Eukaryota</taxon>
        <taxon>Metazoa</taxon>
        <taxon>Chordata</taxon>
        <taxon>Craniata</taxon>
        <taxon>Vertebrata</taxon>
        <taxon>Euteleostomi</taxon>
        <taxon>Actinopterygii</taxon>
        <taxon>Neopterygii</taxon>
        <taxon>Teleostei</taxon>
        <taxon>Neoteleostei</taxon>
        <taxon>Acanthomorphata</taxon>
        <taxon>Eupercaria</taxon>
        <taxon>Labriformes</taxon>
        <taxon>Labridae</taxon>
        <taxon>Xyrichtys</taxon>
    </lineage>
</organism>
<dbReference type="PROSITE" id="PS00280">
    <property type="entry name" value="BPTI_KUNITZ_1"/>
    <property type="match status" value="1"/>
</dbReference>
<proteinExistence type="predicted"/>
<dbReference type="Gene3D" id="3.40.50.410">
    <property type="entry name" value="von Willebrand factor, type A domain"/>
    <property type="match status" value="2"/>
</dbReference>
<dbReference type="CDD" id="cd22631">
    <property type="entry name" value="Kunitz_collagen_alpha6_VI-like"/>
    <property type="match status" value="1"/>
</dbReference>
<protein>
    <submittedName>
        <fullName evidence="7">Collagen alpha-6(VI) chain</fullName>
    </submittedName>
</protein>
<dbReference type="FunFam" id="4.10.410.10:FF:000017">
    <property type="entry name" value="papilin isoform X2"/>
    <property type="match status" value="1"/>
</dbReference>
<dbReference type="Gene3D" id="4.10.410.10">
    <property type="entry name" value="Pancreatic trypsin inhibitor Kunitz domain"/>
    <property type="match status" value="1"/>
</dbReference>
<dbReference type="GO" id="GO:0005581">
    <property type="term" value="C:collagen trimer"/>
    <property type="evidence" value="ECO:0007669"/>
    <property type="project" value="UniProtKB-KW"/>
</dbReference>
<dbReference type="InterPro" id="IPR002223">
    <property type="entry name" value="Kunitz_BPTI"/>
</dbReference>
<gene>
    <name evidence="7" type="ORF">XNOV1_A010218</name>
</gene>
<dbReference type="PANTHER" id="PTHR24020:SF87">
    <property type="entry name" value="COLLAGEN ALPHA-1(VI) CHAIN-LIKE"/>
    <property type="match status" value="1"/>
</dbReference>
<sequence>MSEDVTPAAFERQRSALLSLLKDVSIAESNCPTGAHVAVVGYSSHTKYLIRFQDYRRKAQLIESVRNIALEKSSNHSQLGAAMRFVGQHVFKRIRAGVMTKRVAVFFSNGQSQNVTEIVTAIMEYRGMDIFPAVIALKNAPTVAQAMEVDDTRKVILSVLRRDMTTDLRTVKNCAICYDPCRPSAQCSFIQEQVQPQQADVDLVLVLDGSREVRADEYAGAQQLLGSVVEQLAVSPEPSRAGNQARVALVQMGSTQVLKKEFGLQSYQNQDQMKRHLIQNMRQQGGSASIGLTLEFTLKKVLLNAKQARKRRVLLTVVGTQTAYEDQAKLRYISQKAKCEGVALFVVTVGERYSRTQVEELAGLPTNQHLVHVSRLDAEEQGYCRHFFRVFLSALNKGVITYPPPSLTQTCEQLEENFSGAHEDQFFEGGFLAQVRGETETRHMNISDGQIQQDSLSSDSRSEDKDICLLSMDSGDCRNYTLKWYFVSKRGQCAPFWYGGCGGNENRFDRQEECESFCKT</sequence>
<feature type="domain" description="VWFA" evidence="5">
    <location>
        <begin position="202"/>
        <end position="395"/>
    </location>
</feature>
<dbReference type="AlphaFoldDB" id="A0AAV1FLN7"/>
<evidence type="ECO:0000259" key="5">
    <source>
        <dbReference type="PROSITE" id="PS50234"/>
    </source>
</evidence>
<dbReference type="SUPFAM" id="SSF57362">
    <property type="entry name" value="BPTI-like"/>
    <property type="match status" value="1"/>
</dbReference>
<dbReference type="SMART" id="SM00327">
    <property type="entry name" value="VWA"/>
    <property type="match status" value="2"/>
</dbReference>
<keyword evidence="4" id="KW-1015">Disulfide bond</keyword>
<dbReference type="CDD" id="cd01450">
    <property type="entry name" value="vWFA_subfamily_ECM"/>
    <property type="match status" value="2"/>
</dbReference>
<evidence type="ECO:0000256" key="2">
    <source>
        <dbReference type="ARBA" id="ARBA00022530"/>
    </source>
</evidence>
<dbReference type="SUPFAM" id="SSF53300">
    <property type="entry name" value="vWA-like"/>
    <property type="match status" value="2"/>
</dbReference>
<dbReference type="InterPro" id="IPR036880">
    <property type="entry name" value="Kunitz_BPTI_sf"/>
</dbReference>
<keyword evidence="3 7" id="KW-0176">Collagen</keyword>
<evidence type="ECO:0000256" key="1">
    <source>
        <dbReference type="ARBA" id="ARBA00004498"/>
    </source>
</evidence>
<dbReference type="EMBL" id="OY660871">
    <property type="protein sequence ID" value="CAJ1061343.1"/>
    <property type="molecule type" value="Genomic_DNA"/>
</dbReference>
<dbReference type="InterPro" id="IPR050525">
    <property type="entry name" value="ECM_Assembly_Org"/>
</dbReference>
<evidence type="ECO:0000259" key="6">
    <source>
        <dbReference type="PROSITE" id="PS50279"/>
    </source>
</evidence>
<dbReference type="PANTHER" id="PTHR24020">
    <property type="entry name" value="COLLAGEN ALPHA"/>
    <property type="match status" value="1"/>
</dbReference>
<feature type="domain" description="VWFA" evidence="5">
    <location>
        <begin position="1"/>
        <end position="131"/>
    </location>
</feature>
<dbReference type="PROSITE" id="PS50279">
    <property type="entry name" value="BPTI_KUNITZ_2"/>
    <property type="match status" value="1"/>
</dbReference>
<dbReference type="Pfam" id="PF00092">
    <property type="entry name" value="VWA"/>
    <property type="match status" value="2"/>
</dbReference>
<evidence type="ECO:0000313" key="7">
    <source>
        <dbReference type="EMBL" id="CAJ1061343.1"/>
    </source>
</evidence>
<keyword evidence="2" id="KW-0272">Extracellular matrix</keyword>
<keyword evidence="8" id="KW-1185">Reference proteome</keyword>
<dbReference type="PRINTS" id="PR00759">
    <property type="entry name" value="BASICPTASE"/>
</dbReference>